<dbReference type="Gene3D" id="3.40.50.720">
    <property type="entry name" value="NAD(P)-binding Rossmann-like Domain"/>
    <property type="match status" value="1"/>
</dbReference>
<dbReference type="GO" id="GO:0016491">
    <property type="term" value="F:oxidoreductase activity"/>
    <property type="evidence" value="ECO:0007669"/>
    <property type="project" value="UniProtKB-KW"/>
</dbReference>
<dbReference type="OrthoDB" id="6503536at2"/>
<evidence type="ECO:0000256" key="3">
    <source>
        <dbReference type="ARBA" id="ARBA00023002"/>
    </source>
</evidence>
<gene>
    <name evidence="5" type="ORF">FVW59_16195</name>
</gene>
<dbReference type="PANTHER" id="PTHR43391">
    <property type="entry name" value="RETINOL DEHYDROGENASE-RELATED"/>
    <property type="match status" value="1"/>
</dbReference>
<dbReference type="PANTHER" id="PTHR43391:SF14">
    <property type="entry name" value="DEHYDROGENASE_REDUCTASE SDR FAMILY PROTEIN 7-LIKE"/>
    <property type="match status" value="1"/>
</dbReference>
<dbReference type="Proteomes" id="UP000321933">
    <property type="component" value="Unassembled WGS sequence"/>
</dbReference>
<dbReference type="PRINTS" id="PR00081">
    <property type="entry name" value="GDHRDH"/>
</dbReference>
<evidence type="ECO:0000256" key="2">
    <source>
        <dbReference type="ARBA" id="ARBA00022857"/>
    </source>
</evidence>
<dbReference type="SUPFAM" id="SSF51735">
    <property type="entry name" value="NAD(P)-binding Rossmann-fold domains"/>
    <property type="match status" value="1"/>
</dbReference>
<proteinExistence type="inferred from homology"/>
<dbReference type="PRINTS" id="PR00080">
    <property type="entry name" value="SDRFAMILY"/>
</dbReference>
<comment type="caution">
    <text evidence="5">The sequence shown here is derived from an EMBL/GenBank/DDBJ whole genome shotgun (WGS) entry which is preliminary data.</text>
</comment>
<dbReference type="InterPro" id="IPR036291">
    <property type="entry name" value="NAD(P)-bd_dom_sf"/>
</dbReference>
<evidence type="ECO:0000313" key="5">
    <source>
        <dbReference type="EMBL" id="TXS90137.1"/>
    </source>
</evidence>
<reference evidence="5 6" key="1">
    <citation type="submission" date="2019-08" db="EMBL/GenBank/DDBJ databases">
        <title>Parahaliea maris sp. nov., isolated from the surface seawater.</title>
        <authorList>
            <person name="Liu Y."/>
        </authorList>
    </citation>
    <scope>NUCLEOTIDE SEQUENCE [LARGE SCALE GENOMIC DNA]</scope>
    <source>
        <strain evidence="5 6">S2-26</strain>
    </source>
</reference>
<evidence type="ECO:0000256" key="1">
    <source>
        <dbReference type="ARBA" id="ARBA00006484"/>
    </source>
</evidence>
<keyword evidence="6" id="KW-1185">Reference proteome</keyword>
<sequence length="294" mass="31093">MKDFNNKVAVVTGGASGVGKSLARAFLKQGAKVVLSDVEAPALEATAAELAGEVEGAVIRSIVTDVSKPESVNELADAVFGEFGACHVLCNNAGVSVTNCNVWETTPNDWLWVHGVNVRGVVHGIQAFVPRMLESGEEGIIMNTSSGDGGISPLADQSVYASSKAGVSIITECLNAQLVGQQSKLRACIFYPSGGILPTGIWTTRRNRPAELAREKPVPAGGEMTFDEFMEGMKAIGVDLPVQDLDELAEFALDGLHKGDFVIMIGREAMEETLVERARKLARGECPIEAGLHG</sequence>
<dbReference type="CDD" id="cd05233">
    <property type="entry name" value="SDR_c"/>
    <property type="match status" value="1"/>
</dbReference>
<accession>A0A5C8ZRK5</accession>
<dbReference type="AlphaFoldDB" id="A0A5C8ZRK5"/>
<keyword evidence="2" id="KW-0521">NADP</keyword>
<dbReference type="EMBL" id="VRYZ01000007">
    <property type="protein sequence ID" value="TXS90137.1"/>
    <property type="molecule type" value="Genomic_DNA"/>
</dbReference>
<dbReference type="Pfam" id="PF00106">
    <property type="entry name" value="adh_short"/>
    <property type="match status" value="1"/>
</dbReference>
<evidence type="ECO:0000313" key="6">
    <source>
        <dbReference type="Proteomes" id="UP000321933"/>
    </source>
</evidence>
<protein>
    <submittedName>
        <fullName evidence="5">SDR family NAD(P)-dependent oxidoreductase</fullName>
    </submittedName>
</protein>
<evidence type="ECO:0000256" key="4">
    <source>
        <dbReference type="RuleBase" id="RU000363"/>
    </source>
</evidence>
<name>A0A5C8ZRK5_9GAMM</name>
<dbReference type="InterPro" id="IPR002347">
    <property type="entry name" value="SDR_fam"/>
</dbReference>
<organism evidence="5 6">
    <name type="scientific">Parahaliea aestuarii</name>
    <dbReference type="NCBI Taxonomy" id="1852021"/>
    <lineage>
        <taxon>Bacteria</taxon>
        <taxon>Pseudomonadati</taxon>
        <taxon>Pseudomonadota</taxon>
        <taxon>Gammaproteobacteria</taxon>
        <taxon>Cellvibrionales</taxon>
        <taxon>Halieaceae</taxon>
        <taxon>Parahaliea</taxon>
    </lineage>
</organism>
<keyword evidence="3" id="KW-0560">Oxidoreductase</keyword>
<dbReference type="RefSeq" id="WP_148065399.1">
    <property type="nucleotide sequence ID" value="NZ_VRYZ01000007.1"/>
</dbReference>
<comment type="similarity">
    <text evidence="1 4">Belongs to the short-chain dehydrogenases/reductases (SDR) family.</text>
</comment>